<feature type="region of interest" description="Disordered" evidence="9">
    <location>
        <begin position="118"/>
        <end position="196"/>
    </location>
</feature>
<dbReference type="InterPro" id="IPR017970">
    <property type="entry name" value="Homeobox_CS"/>
</dbReference>
<accession>A0A9W2YDN7</accession>
<feature type="region of interest" description="Disordered" evidence="9">
    <location>
        <begin position="1"/>
        <end position="56"/>
    </location>
</feature>
<evidence type="ECO:0000313" key="11">
    <source>
        <dbReference type="Proteomes" id="UP001165740"/>
    </source>
</evidence>
<evidence type="ECO:0000256" key="3">
    <source>
        <dbReference type="ARBA" id="ARBA00023125"/>
    </source>
</evidence>
<feature type="compositionally biased region" description="Polar residues" evidence="9">
    <location>
        <begin position="123"/>
        <end position="133"/>
    </location>
</feature>
<dbReference type="SMART" id="SM00389">
    <property type="entry name" value="HOX"/>
    <property type="match status" value="1"/>
</dbReference>
<evidence type="ECO:0000256" key="8">
    <source>
        <dbReference type="RuleBase" id="RU004442"/>
    </source>
</evidence>
<evidence type="ECO:0000256" key="5">
    <source>
        <dbReference type="ARBA" id="ARBA00023242"/>
    </source>
</evidence>
<organism evidence="11 12">
    <name type="scientific">Biomphalaria glabrata</name>
    <name type="common">Bloodfluke planorb</name>
    <name type="synonym">Freshwater snail</name>
    <dbReference type="NCBI Taxonomy" id="6526"/>
    <lineage>
        <taxon>Eukaryota</taxon>
        <taxon>Metazoa</taxon>
        <taxon>Spiralia</taxon>
        <taxon>Lophotrochozoa</taxon>
        <taxon>Mollusca</taxon>
        <taxon>Gastropoda</taxon>
        <taxon>Heterobranchia</taxon>
        <taxon>Euthyneura</taxon>
        <taxon>Panpulmonata</taxon>
        <taxon>Hygrophila</taxon>
        <taxon>Lymnaeoidea</taxon>
        <taxon>Planorbidae</taxon>
        <taxon>Biomphalaria</taxon>
    </lineage>
</organism>
<feature type="domain" description="Homeobox" evidence="10">
    <location>
        <begin position="467"/>
        <end position="527"/>
    </location>
</feature>
<dbReference type="PROSITE" id="PS50071">
    <property type="entry name" value="HOMEOBOX_2"/>
    <property type="match status" value="1"/>
</dbReference>
<evidence type="ECO:0000256" key="9">
    <source>
        <dbReference type="SAM" id="MobiDB-lite"/>
    </source>
</evidence>
<dbReference type="GO" id="GO:0009952">
    <property type="term" value="P:anterior/posterior pattern specification"/>
    <property type="evidence" value="ECO:0007669"/>
    <property type="project" value="TreeGrafter"/>
</dbReference>
<dbReference type="GeneID" id="106062056"/>
<dbReference type="PANTHER" id="PTHR45771">
    <property type="entry name" value="HOMEOTIC PROTEIN DEFORMED"/>
    <property type="match status" value="1"/>
</dbReference>
<dbReference type="AlphaFoldDB" id="A0A9W2YDN7"/>
<keyword evidence="4 6" id="KW-0371">Homeobox</keyword>
<dbReference type="InterPro" id="IPR050609">
    <property type="entry name" value="Antp_homeobox_Deformed_sf"/>
</dbReference>
<dbReference type="GO" id="GO:0000981">
    <property type="term" value="F:DNA-binding transcription factor activity, RNA polymerase II-specific"/>
    <property type="evidence" value="ECO:0007669"/>
    <property type="project" value="InterPro"/>
</dbReference>
<dbReference type="PRINTS" id="PR00024">
    <property type="entry name" value="HOMEOBOX"/>
</dbReference>
<dbReference type="OrthoDB" id="6159439at2759"/>
<sequence length="550" mass="61352">MACLPSTQDEDSDLSSSHIDGGETAAYGYVSDPFSQPHHLQHHLPGYPRHHQDPKVCDYERSVGDSAYGGGHGNYWYGSGAHKLPSYHNSSPAYGDPSRMPAVYHCAARNFADEAQRTEDFSRVSNGSVSPELSSHGDELPKRSEDSHSSSSSRAVLLNGSCEGSRANSDSIDVSDDDSEENAKDLSDVSGDSSVKSRALYPHDAKAHYSSHHQGMESYSPMNDVTDISYSSSVVDLSRSYVSTNTFNGAQKPGIALHKSAANISSGMARNDSPLQCQLYAQNGLSIRDAQMLGGQQISTPRVLHDFEEQEGLMPEELNPGGHYDGDMRYLHHAAALPQQQHSQHQHHHLSVPGFVGSHFENKDSMGALAHMSPLQYDGSVDATYQALTSDPTYRQANAMDIQQTLDQGRAYMKTLSKEGDFKSGLAQIGHRFNGMDVEKAQVDEGRPLIYPWMKKSQTGKSTACVTDSKRNRTAYTRQQILELEKEFHFNRYLTRRRRIEIAHSLTLSERQIKIWFQNRRMKWKKEHKQPNTKSRLLEGYNDWITPTDT</sequence>
<keyword evidence="3 6" id="KW-0238">DNA-binding</keyword>
<dbReference type="InterPro" id="IPR001827">
    <property type="entry name" value="Homeobox_Antennapedia_CS"/>
</dbReference>
<gene>
    <name evidence="12" type="primary">LOC106062056</name>
</gene>
<dbReference type="CDD" id="cd00086">
    <property type="entry name" value="homeodomain"/>
    <property type="match status" value="1"/>
</dbReference>
<dbReference type="PROSITE" id="PS00032">
    <property type="entry name" value="ANTENNAPEDIA"/>
    <property type="match status" value="1"/>
</dbReference>
<keyword evidence="2" id="KW-0217">Developmental protein</keyword>
<dbReference type="Pfam" id="PF00046">
    <property type="entry name" value="Homeodomain"/>
    <property type="match status" value="1"/>
</dbReference>
<evidence type="ECO:0000256" key="2">
    <source>
        <dbReference type="ARBA" id="ARBA00022473"/>
    </source>
</evidence>
<evidence type="ECO:0000256" key="7">
    <source>
        <dbReference type="RuleBase" id="RU000682"/>
    </source>
</evidence>
<dbReference type="GO" id="GO:0005654">
    <property type="term" value="C:nucleoplasm"/>
    <property type="evidence" value="ECO:0007669"/>
    <property type="project" value="TreeGrafter"/>
</dbReference>
<dbReference type="InterPro" id="IPR017995">
    <property type="entry name" value="Homeobox_antennapedia"/>
</dbReference>
<feature type="DNA-binding region" description="Homeobox" evidence="6">
    <location>
        <begin position="469"/>
        <end position="528"/>
    </location>
</feature>
<proteinExistence type="inferred from homology"/>
<evidence type="ECO:0000256" key="4">
    <source>
        <dbReference type="ARBA" id="ARBA00023155"/>
    </source>
</evidence>
<dbReference type="InterPro" id="IPR001356">
    <property type="entry name" value="HD"/>
</dbReference>
<dbReference type="SUPFAM" id="SSF46689">
    <property type="entry name" value="Homeodomain-like"/>
    <property type="match status" value="1"/>
</dbReference>
<dbReference type="GO" id="GO:0045944">
    <property type="term" value="P:positive regulation of transcription by RNA polymerase II"/>
    <property type="evidence" value="ECO:0007669"/>
    <property type="project" value="TreeGrafter"/>
</dbReference>
<comment type="similarity">
    <text evidence="8">Belongs to the Antp homeobox family.</text>
</comment>
<evidence type="ECO:0000259" key="10">
    <source>
        <dbReference type="PROSITE" id="PS50071"/>
    </source>
</evidence>
<evidence type="ECO:0000256" key="1">
    <source>
        <dbReference type="ARBA" id="ARBA00004123"/>
    </source>
</evidence>
<dbReference type="PROSITE" id="PS00027">
    <property type="entry name" value="HOMEOBOX_1"/>
    <property type="match status" value="1"/>
</dbReference>
<dbReference type="RefSeq" id="XP_055860847.1">
    <property type="nucleotide sequence ID" value="XM_056004872.1"/>
</dbReference>
<reference evidence="12" key="1">
    <citation type="submission" date="2025-08" db="UniProtKB">
        <authorList>
            <consortium name="RefSeq"/>
        </authorList>
    </citation>
    <scope>IDENTIFICATION</scope>
</reference>
<keyword evidence="11" id="KW-1185">Reference proteome</keyword>
<dbReference type="Proteomes" id="UP001165740">
    <property type="component" value="Chromosome 11"/>
</dbReference>
<feature type="compositionally biased region" description="Basic and acidic residues" evidence="9">
    <location>
        <begin position="135"/>
        <end position="148"/>
    </location>
</feature>
<name>A0A9W2YDN7_BIOGL</name>
<dbReference type="PANTHER" id="PTHR45771:SF6">
    <property type="entry name" value="HOMEOTIC PROTEIN SEX COMBS REDUCED"/>
    <property type="match status" value="1"/>
</dbReference>
<dbReference type="FunFam" id="1.10.10.60:FF:000055">
    <property type="entry name" value="Homeobox protein Hox-A5"/>
    <property type="match status" value="1"/>
</dbReference>
<keyword evidence="5 6" id="KW-0539">Nucleus</keyword>
<evidence type="ECO:0000256" key="6">
    <source>
        <dbReference type="PROSITE-ProRule" id="PRU00108"/>
    </source>
</evidence>
<dbReference type="InterPro" id="IPR020479">
    <property type="entry name" value="HD_metazoa"/>
</dbReference>
<comment type="subcellular location">
    <subcellularLocation>
        <location evidence="1 6 7">Nucleus</location>
    </subcellularLocation>
</comment>
<dbReference type="PRINTS" id="PR00025">
    <property type="entry name" value="ANTENNAPEDIA"/>
</dbReference>
<evidence type="ECO:0000313" key="12">
    <source>
        <dbReference type="RefSeq" id="XP_055860847.1"/>
    </source>
</evidence>
<protein>
    <submittedName>
        <fullName evidence="12">Uncharacterized protein LOC106062056</fullName>
    </submittedName>
</protein>
<dbReference type="GO" id="GO:0000978">
    <property type="term" value="F:RNA polymerase II cis-regulatory region sequence-specific DNA binding"/>
    <property type="evidence" value="ECO:0007669"/>
    <property type="project" value="TreeGrafter"/>
</dbReference>
<dbReference type="Gene3D" id="1.10.10.60">
    <property type="entry name" value="Homeodomain-like"/>
    <property type="match status" value="1"/>
</dbReference>
<dbReference type="InterPro" id="IPR009057">
    <property type="entry name" value="Homeodomain-like_sf"/>
</dbReference>